<evidence type="ECO:0000256" key="1">
    <source>
        <dbReference type="SAM" id="SignalP"/>
    </source>
</evidence>
<feature type="signal peptide" evidence="1">
    <location>
        <begin position="1"/>
        <end position="25"/>
    </location>
</feature>
<feature type="domain" description="DUF4440" evidence="2">
    <location>
        <begin position="32"/>
        <end position="134"/>
    </location>
</feature>
<dbReference type="Pfam" id="PF14534">
    <property type="entry name" value="DUF4440"/>
    <property type="match status" value="1"/>
</dbReference>
<keyword evidence="1" id="KW-0732">Signal</keyword>
<dbReference type="SUPFAM" id="SSF54427">
    <property type="entry name" value="NTF2-like"/>
    <property type="match status" value="1"/>
</dbReference>
<gene>
    <name evidence="3" type="ORF">D7Z94_07910</name>
</gene>
<dbReference type="OrthoDB" id="5383110at2"/>
<organism evidence="3 4">
    <name type="scientific">Ulvibacterium marinum</name>
    <dbReference type="NCBI Taxonomy" id="2419782"/>
    <lineage>
        <taxon>Bacteria</taxon>
        <taxon>Pseudomonadati</taxon>
        <taxon>Bacteroidota</taxon>
        <taxon>Flavobacteriia</taxon>
        <taxon>Flavobacteriales</taxon>
        <taxon>Flavobacteriaceae</taxon>
        <taxon>Ulvibacterium</taxon>
    </lineage>
</organism>
<comment type="caution">
    <text evidence="3">The sequence shown here is derived from an EMBL/GenBank/DDBJ whole genome shotgun (WGS) entry which is preliminary data.</text>
</comment>
<name>A0A3B0CAC8_9FLAO</name>
<dbReference type="InterPro" id="IPR032710">
    <property type="entry name" value="NTF2-like_dom_sf"/>
</dbReference>
<dbReference type="PROSITE" id="PS51257">
    <property type="entry name" value="PROKAR_LIPOPROTEIN"/>
    <property type="match status" value="1"/>
</dbReference>
<evidence type="ECO:0000259" key="2">
    <source>
        <dbReference type="Pfam" id="PF14534"/>
    </source>
</evidence>
<feature type="chain" id="PRO_5017458845" evidence="1">
    <location>
        <begin position="26"/>
        <end position="145"/>
    </location>
</feature>
<evidence type="ECO:0000313" key="3">
    <source>
        <dbReference type="EMBL" id="RKN80879.1"/>
    </source>
</evidence>
<dbReference type="AlphaFoldDB" id="A0A3B0CAC8"/>
<dbReference type="RefSeq" id="WP_120711035.1">
    <property type="nucleotide sequence ID" value="NZ_RBCJ01000002.1"/>
</dbReference>
<keyword evidence="4" id="KW-1185">Reference proteome</keyword>
<protein>
    <submittedName>
        <fullName evidence="3">Nuclear transport factor 2 family protein</fullName>
    </submittedName>
</protein>
<dbReference type="EMBL" id="RBCJ01000002">
    <property type="protein sequence ID" value="RKN80879.1"/>
    <property type="molecule type" value="Genomic_DNA"/>
</dbReference>
<accession>A0A3B0CAC8</accession>
<proteinExistence type="predicted"/>
<dbReference type="Gene3D" id="3.10.450.50">
    <property type="match status" value="1"/>
</dbReference>
<evidence type="ECO:0000313" key="4">
    <source>
        <dbReference type="Proteomes" id="UP000276603"/>
    </source>
</evidence>
<dbReference type="Proteomes" id="UP000276603">
    <property type="component" value="Unassembled WGS sequence"/>
</dbReference>
<dbReference type="InterPro" id="IPR027843">
    <property type="entry name" value="DUF4440"/>
</dbReference>
<sequence>MKKPIFYAVALALIFVASCSNQLSSIDKDEVVKAVDALNEALVHPEKEKLKKITSENLTYGHSSGILENQSEFIDALVNGPFDFLSIATSQDQITIYDDTAIARHIMTAKGANNGEPVDVNIGIMLVFQKRDGQLFLLARQAYKL</sequence>
<reference evidence="3 4" key="1">
    <citation type="submission" date="2018-10" db="EMBL/GenBank/DDBJ databases">
        <title>Ulvibacterium marinum gen. nov., sp. nov., a novel marine bacterium of the family Flavobacteriaceae, isolated from a culture of the green alga Ulva prolifera.</title>
        <authorList>
            <person name="Zhang Z."/>
        </authorList>
    </citation>
    <scope>NUCLEOTIDE SEQUENCE [LARGE SCALE GENOMIC DNA]</scope>
    <source>
        <strain evidence="3 4">CCMM003</strain>
    </source>
</reference>